<gene>
    <name evidence="2" type="ordered locus">VIT_07s0151g00370</name>
</gene>
<reference evidence="3" key="1">
    <citation type="journal article" date="2007" name="Nature">
        <title>The grapevine genome sequence suggests ancestral hexaploidization in major angiosperm phyla.</title>
        <authorList>
            <consortium name="The French-Italian Public Consortium for Grapevine Genome Characterization."/>
            <person name="Jaillon O."/>
            <person name="Aury J.-M."/>
            <person name="Noel B."/>
            <person name="Policriti A."/>
            <person name="Clepet C."/>
            <person name="Casagrande A."/>
            <person name="Choisne N."/>
            <person name="Aubourg S."/>
            <person name="Vitulo N."/>
            <person name="Jubin C."/>
            <person name="Vezzi A."/>
            <person name="Legeai F."/>
            <person name="Hugueney P."/>
            <person name="Dasilva C."/>
            <person name="Horner D."/>
            <person name="Mica E."/>
            <person name="Jublot D."/>
            <person name="Poulain J."/>
            <person name="Bruyere C."/>
            <person name="Billault A."/>
            <person name="Segurens B."/>
            <person name="Gouyvenoux M."/>
            <person name="Ugarte E."/>
            <person name="Cattonaro F."/>
            <person name="Anthouard V."/>
            <person name="Vico V."/>
            <person name="Del Fabbro C."/>
            <person name="Alaux M."/>
            <person name="Di Gaspero G."/>
            <person name="Dumas V."/>
            <person name="Felice N."/>
            <person name="Paillard S."/>
            <person name="Juman I."/>
            <person name="Moroldo M."/>
            <person name="Scalabrin S."/>
            <person name="Canaguier A."/>
            <person name="Le Clainche I."/>
            <person name="Malacrida G."/>
            <person name="Durand E."/>
            <person name="Pesole G."/>
            <person name="Laucou V."/>
            <person name="Chatelet P."/>
            <person name="Merdinoglu D."/>
            <person name="Delledonne M."/>
            <person name="Pezzotti M."/>
            <person name="Lecharny A."/>
            <person name="Scarpelli C."/>
            <person name="Artiguenave F."/>
            <person name="Pe M.E."/>
            <person name="Valle G."/>
            <person name="Morgante M."/>
            <person name="Caboche M."/>
            <person name="Adam-Blondon A.-F."/>
            <person name="Weissenbach J."/>
            <person name="Quetier F."/>
            <person name="Wincker P."/>
        </authorList>
    </citation>
    <scope>NUCLEOTIDE SEQUENCE [LARGE SCALE GENOMIC DNA]</scope>
    <source>
        <strain evidence="3">cv. Pinot noir / PN40024</strain>
    </source>
</reference>
<evidence type="ECO:0000313" key="3">
    <source>
        <dbReference type="Proteomes" id="UP000009183"/>
    </source>
</evidence>
<keyword evidence="1" id="KW-0175">Coiled coil</keyword>
<proteinExistence type="predicted"/>
<dbReference type="Proteomes" id="UP000009183">
    <property type="component" value="Chromosome 7"/>
</dbReference>
<evidence type="ECO:0000256" key="1">
    <source>
        <dbReference type="SAM" id="Coils"/>
    </source>
</evidence>
<keyword evidence="3" id="KW-1185">Reference proteome</keyword>
<feature type="coiled-coil region" evidence="1">
    <location>
        <begin position="19"/>
        <end position="81"/>
    </location>
</feature>
<dbReference type="PaxDb" id="29760-VIT_07s0151g00370.t01"/>
<evidence type="ECO:0000313" key="2">
    <source>
        <dbReference type="EMBL" id="CCB51911.1"/>
    </source>
</evidence>
<dbReference type="HOGENOM" id="CLU_1819361_0_0_1"/>
<dbReference type="InParanoid" id="F6HI65"/>
<accession>F6HI65</accession>
<protein>
    <submittedName>
        <fullName evidence="2">Uncharacterized protein</fullName>
    </submittedName>
</protein>
<dbReference type="EMBL" id="FN595764">
    <property type="protein sequence ID" value="CCB51911.1"/>
    <property type="molecule type" value="Genomic_DNA"/>
</dbReference>
<name>F6HI65_VITVI</name>
<dbReference type="AlphaFoldDB" id="F6HI65"/>
<organism evidence="2 3">
    <name type="scientific">Vitis vinifera</name>
    <name type="common">Grape</name>
    <dbReference type="NCBI Taxonomy" id="29760"/>
    <lineage>
        <taxon>Eukaryota</taxon>
        <taxon>Viridiplantae</taxon>
        <taxon>Streptophyta</taxon>
        <taxon>Embryophyta</taxon>
        <taxon>Tracheophyta</taxon>
        <taxon>Spermatophyta</taxon>
        <taxon>Magnoliopsida</taxon>
        <taxon>eudicotyledons</taxon>
        <taxon>Gunneridae</taxon>
        <taxon>Pentapetalae</taxon>
        <taxon>rosids</taxon>
        <taxon>Vitales</taxon>
        <taxon>Vitaceae</taxon>
        <taxon>Viteae</taxon>
        <taxon>Vitis</taxon>
    </lineage>
</organism>
<dbReference type="OrthoDB" id="1749379at2759"/>
<sequence length="142" mass="16369">MEGKLGMVEMENFHLKDSLEKSENELNTVNSFADQLNHEIENGRDISSGKETELLEACQKLSALQDEKVELHKTVEVVKSECDEVKVIREDREKQILKLYEENDHQKENGCLREVNRGLEAKLLKLCEEIEEAKVKRGNLES</sequence>